<dbReference type="Gene3D" id="3.30.420.40">
    <property type="match status" value="4"/>
</dbReference>
<dbReference type="PANTHER" id="PTHR32329">
    <property type="entry name" value="BIFUNCTIONAL PROTEIN [INCLUDES 2-HYDROXYACYL-COA DEHYDRATASE (N-TER) AND ITS ACTIVATOR DOMAIN (C_TERM)-RELATED"/>
    <property type="match status" value="1"/>
</dbReference>
<dbReference type="InterPro" id="IPR002731">
    <property type="entry name" value="ATPase_BadF"/>
</dbReference>
<comment type="caution">
    <text evidence="7">The sequence shown here is derived from an EMBL/GenBank/DDBJ whole genome shotgun (WGS) entry which is preliminary data.</text>
</comment>
<evidence type="ECO:0000313" key="7">
    <source>
        <dbReference type="EMBL" id="MBP2026511.1"/>
    </source>
</evidence>
<gene>
    <name evidence="7" type="ORF">J2Z35_000300</name>
</gene>
<dbReference type="Gene3D" id="3.40.50.11900">
    <property type="match status" value="1"/>
</dbReference>
<evidence type="ECO:0000313" key="8">
    <source>
        <dbReference type="Proteomes" id="UP001314903"/>
    </source>
</evidence>
<dbReference type="Pfam" id="PF01869">
    <property type="entry name" value="BcrAD_BadFG"/>
    <property type="match status" value="2"/>
</dbReference>
<dbReference type="NCBIfam" id="TIGR00241">
    <property type="entry name" value="CoA_E_activ"/>
    <property type="match status" value="1"/>
</dbReference>
<dbReference type="InterPro" id="IPR043129">
    <property type="entry name" value="ATPase_NBD"/>
</dbReference>
<dbReference type="RefSeq" id="WP_209658645.1">
    <property type="nucleotide sequence ID" value="NZ_JAGGLI010000002.1"/>
</dbReference>
<feature type="domain" description="ATPase BadF/BadG/BcrA/BcrD type" evidence="5">
    <location>
        <begin position="4"/>
        <end position="257"/>
    </location>
</feature>
<dbReference type="EMBL" id="JAGGLI010000002">
    <property type="protein sequence ID" value="MBP2026511.1"/>
    <property type="molecule type" value="Genomic_DNA"/>
</dbReference>
<dbReference type="CDD" id="cd24035">
    <property type="entry name" value="ASKHA_NBD_O66634-like_rpt2"/>
    <property type="match status" value="1"/>
</dbReference>
<dbReference type="SUPFAM" id="SSF53067">
    <property type="entry name" value="Actin-like ATPase domain"/>
    <property type="match status" value="2"/>
</dbReference>
<feature type="domain" description="DUF2229" evidence="6">
    <location>
        <begin position="631"/>
        <end position="847"/>
    </location>
</feature>
<dbReference type="Proteomes" id="UP001314903">
    <property type="component" value="Unassembled WGS sequence"/>
</dbReference>
<reference evidence="7 8" key="1">
    <citation type="submission" date="2021-03" db="EMBL/GenBank/DDBJ databases">
        <title>Genomic Encyclopedia of Type Strains, Phase IV (KMG-IV): sequencing the most valuable type-strain genomes for metagenomic binning, comparative biology and taxonomic classification.</title>
        <authorList>
            <person name="Goeker M."/>
        </authorList>
    </citation>
    <scope>NUCLEOTIDE SEQUENCE [LARGE SCALE GENOMIC DNA]</scope>
    <source>
        <strain evidence="7 8">DSM 27512</strain>
    </source>
</reference>
<organism evidence="7 8">
    <name type="scientific">Acetoanaerobium pronyense</name>
    <dbReference type="NCBI Taxonomy" id="1482736"/>
    <lineage>
        <taxon>Bacteria</taxon>
        <taxon>Bacillati</taxon>
        <taxon>Bacillota</taxon>
        <taxon>Clostridia</taxon>
        <taxon>Peptostreptococcales</taxon>
        <taxon>Filifactoraceae</taxon>
        <taxon>Acetoanaerobium</taxon>
    </lineage>
</organism>
<keyword evidence="3" id="KW-0408">Iron</keyword>
<dbReference type="InterPro" id="IPR008275">
    <property type="entry name" value="CoA_E_activase_dom"/>
</dbReference>
<evidence type="ECO:0000256" key="1">
    <source>
        <dbReference type="ARBA" id="ARBA00001966"/>
    </source>
</evidence>
<accession>A0ABS4KGW6</accession>
<keyword evidence="2" id="KW-0479">Metal-binding</keyword>
<dbReference type="InterPro" id="IPR018709">
    <property type="entry name" value="CoA_activase_DUF2229"/>
</dbReference>
<proteinExistence type="predicted"/>
<evidence type="ECO:0000259" key="6">
    <source>
        <dbReference type="Pfam" id="PF09989"/>
    </source>
</evidence>
<keyword evidence="8" id="KW-1185">Reference proteome</keyword>
<sequence length="1345" mass="150687">MYSLGIDIGYSSIKLVLIDSDLKVLENHYILHKGRVKEELNKNINSLIEKYGEMITFGGFTGQGSKSLSTDSEFSWINEVTSLVRGGKSFDENIDSIIEIGGQSSKYITNMSDEKSSPIKISINSNCSAGTGSFIEEQVSRLGINFEDYSTLAEAATSIPRIAGRCSVFAKTDIIHHQQEGVNVNDMLLGLAYSLVKNYKATVVKKSDIGETVLIAGGVAYNKAIIKALKDTLNLDEKNIIIPENCSNIAALGAAIISIEDSLHINLNKLGNILKADDALKETKEKISLAPLYIDGKNNSLNKHICKDTKHIDYVKGYIGLDIGSTSTNVVLMDERAEVLSFKYLRTKGDPIGAVQKGLREIKKDIDKEIKVLGVGATGSGRYMAGSFAGADVIKDEITAQARAALFLDKDVDTIIEIGGQDSKFIKLEDGVVSDFEMNKICAAGTGSFIEEQAKKLNIEIEGFGDIALKSENPVDLGDRCTVFIETNIAQSLSQGDKIEDISSGLAYSIAKNYLNKVVGNKEIGSKVFFQGGVAYNQAVINAFRNILGDKIYVPKFFSVTGAYGAAILAQEEMQGKSSDFRGFDLDREFDFKSLKKKTKNQENKRTKVFEEIERYYLHGYKGRTNAEKKTIGIPRVLVLQKLFPLFNTYFTELGFDVIISENSSEKTVELSQKFAMEETCYPVKLINGHVAELMDKGVDYIFMPSIYTMAHEVSKTRQNYGCVYMQSWPKLIDKTMGLREKGIKLLTPELSFEFGKKYMMKTLLNLSQELGKNTIQGSIALAKGMKALNTFETKVEKLGEQTIKDLGKDEKAFVIVTRTYGIVDPILNMGIPEKLEKLGYKVLTLSNLPAHDHDTSKEHPNMYWPFGQHILSGAQIIKNHPNLYAIYITNHGCGPDTVVSHYFKEEMKGKPYLNIEVDEHFSSVGVLTRVEAFVNSLKSKIVKNEDAKTLKYYSEQTAHIPTNIKNSISEIDKDATILIPYMYPYSSLFKAYLEANGRKASVLPMTNEKSLDMGRKYTLSKEYLSLTALLGDCIYNLKDKKEKEKYSLLIPATEGSEADGQYSRLIRDKLNKENLSDVDIVSPFAEEIIKNDRISKDTFLVLLLGDIINLANIKDRETFLKEAENLIKAKKLSIDTLKDMALRVKASLSKTVSKKLLATGEVSILFNNFLNNNMLKNLEEKDIKILYQPLSEYMWFLWMDYLKQKKNKEEKTAHTLMDKFKSYIKIISSIFGESSFEENLDELEPRANKDMGLYSGANGRYRYSKLTGNINDINGIINISSMYENTNTIINILHQDTDNDNQIPILNMTFDGNENEIDKSKIDSFVYYVLQDEKNKEDIDKRGA</sequence>
<comment type="cofactor">
    <cofactor evidence="1">
        <name>[4Fe-4S] cluster</name>
        <dbReference type="ChEBI" id="CHEBI:49883"/>
    </cofactor>
</comment>
<keyword evidence="4" id="KW-0411">Iron-sulfur</keyword>
<dbReference type="PANTHER" id="PTHR32329:SF7">
    <property type="entry name" value="ACTIVATOR OF 2-HYDROXYACYL-COA-HYDRATASE"/>
    <property type="match status" value="1"/>
</dbReference>
<evidence type="ECO:0000256" key="2">
    <source>
        <dbReference type="ARBA" id="ARBA00022723"/>
    </source>
</evidence>
<evidence type="ECO:0000256" key="3">
    <source>
        <dbReference type="ARBA" id="ARBA00023004"/>
    </source>
</evidence>
<evidence type="ECO:0000259" key="5">
    <source>
        <dbReference type="Pfam" id="PF01869"/>
    </source>
</evidence>
<feature type="domain" description="ATPase BadF/BadG/BcrA/BcrD type" evidence="5">
    <location>
        <begin position="319"/>
        <end position="570"/>
    </location>
</feature>
<dbReference type="InterPro" id="IPR051805">
    <property type="entry name" value="Dehydratase_Activator_Redct"/>
</dbReference>
<protein>
    <submittedName>
        <fullName evidence="7">CoA-substrate-specific enzyme activase</fullName>
    </submittedName>
</protein>
<name>A0ABS4KGW6_9FIRM</name>
<dbReference type="CDD" id="cd24034">
    <property type="entry name" value="ASKHA_NBD_O66634-like_rpt1"/>
    <property type="match status" value="1"/>
</dbReference>
<dbReference type="Pfam" id="PF09989">
    <property type="entry name" value="DUF2229"/>
    <property type="match status" value="1"/>
</dbReference>
<evidence type="ECO:0000256" key="4">
    <source>
        <dbReference type="ARBA" id="ARBA00023014"/>
    </source>
</evidence>